<dbReference type="Proteomes" id="UP000002220">
    <property type="component" value="Chromosome"/>
</dbReference>
<dbReference type="Gene3D" id="1.25.10.10">
    <property type="entry name" value="Leucine-rich Repeat Variant"/>
    <property type="match status" value="1"/>
</dbReference>
<protein>
    <submittedName>
        <fullName evidence="2">HEAT domain containing protein</fullName>
    </submittedName>
</protein>
<dbReference type="KEGG" id="plm:Plim_3584"/>
<proteinExistence type="predicted"/>
<dbReference type="HOGENOM" id="CLU_737433_0_0_0"/>
<dbReference type="AlphaFoldDB" id="D5SVN7"/>
<sequence length="375" mass="39452">MKSHPSSKHRSEAMASAHSLDHLACRACEHQSKSTLQESFPVAGRDILFADRWPNRCRTQLAFILMLVVGMAVAGCQQAEDPAFSANSSEAPTQEDASVSGSQASQDDFPVLTIAPVTEANSGSAVLTIPAAVPGQLLLPVPENPTMATGIRNSGLPESSPAAEAAFAELLQAARGGSTPDQWQIAEQKLTQLGTTALGIYVRHLKDDDLMVRELASMFLAQLGPEAESSAPEIVSSLQDQSLFVRANVASVLSSIVAYESKVAPVLLGLLESDEVNIRMIAATSLGNLTSQADLVAQIEPALLKLVDDPAVEVRQAAIRSLAQSGSGTPAIRRTLQAIARQPADPLQEEAAQALRRLDGAPKPGDATPASNSDE</sequence>
<dbReference type="InterPro" id="IPR016024">
    <property type="entry name" value="ARM-type_fold"/>
</dbReference>
<dbReference type="Pfam" id="PF13646">
    <property type="entry name" value="HEAT_2"/>
    <property type="match status" value="1"/>
</dbReference>
<evidence type="ECO:0000313" key="2">
    <source>
        <dbReference type="EMBL" id="ADG69397.1"/>
    </source>
</evidence>
<dbReference type="SMART" id="SM00567">
    <property type="entry name" value="EZ_HEAT"/>
    <property type="match status" value="4"/>
</dbReference>
<dbReference type="InterPro" id="IPR011989">
    <property type="entry name" value="ARM-like"/>
</dbReference>
<dbReference type="OrthoDB" id="210019at2"/>
<accession>D5SVN7</accession>
<evidence type="ECO:0000313" key="3">
    <source>
        <dbReference type="Proteomes" id="UP000002220"/>
    </source>
</evidence>
<dbReference type="SUPFAM" id="SSF48371">
    <property type="entry name" value="ARM repeat"/>
    <property type="match status" value="1"/>
</dbReference>
<evidence type="ECO:0000256" key="1">
    <source>
        <dbReference type="SAM" id="MobiDB-lite"/>
    </source>
</evidence>
<dbReference type="InterPro" id="IPR004155">
    <property type="entry name" value="PBS_lyase_HEAT"/>
</dbReference>
<reference evidence="2 3" key="1">
    <citation type="journal article" date="2010" name="Stand. Genomic Sci.">
        <title>Complete genome sequence of Planctomyces limnophilus type strain (Mu 290).</title>
        <authorList>
            <person name="Labutti K."/>
            <person name="Sikorski J."/>
            <person name="Schneider S."/>
            <person name="Nolan M."/>
            <person name="Lucas S."/>
            <person name="Glavina Del Rio T."/>
            <person name="Tice H."/>
            <person name="Cheng J.F."/>
            <person name="Goodwin L."/>
            <person name="Pitluck S."/>
            <person name="Liolios K."/>
            <person name="Ivanova N."/>
            <person name="Mavromatis K."/>
            <person name="Mikhailova N."/>
            <person name="Pati A."/>
            <person name="Chen A."/>
            <person name="Palaniappan K."/>
            <person name="Land M."/>
            <person name="Hauser L."/>
            <person name="Chang Y.J."/>
            <person name="Jeffries C.D."/>
            <person name="Tindall B.J."/>
            <person name="Rohde M."/>
            <person name="Goker M."/>
            <person name="Woyke T."/>
            <person name="Bristow J."/>
            <person name="Eisen J.A."/>
            <person name="Markowitz V."/>
            <person name="Hugenholtz P."/>
            <person name="Kyrpides N.C."/>
            <person name="Klenk H.P."/>
            <person name="Lapidus A."/>
        </authorList>
    </citation>
    <scope>NUCLEOTIDE SEQUENCE [LARGE SCALE GENOMIC DNA]</scope>
    <source>
        <strain evidence="3">ATCC 43296 / DSM 3776 / IFAM 1008 / 290</strain>
    </source>
</reference>
<organism evidence="2 3">
    <name type="scientific">Planctopirus limnophila (strain ATCC 43296 / DSM 3776 / IFAM 1008 / Mu 290)</name>
    <name type="common">Planctomyces limnophilus</name>
    <dbReference type="NCBI Taxonomy" id="521674"/>
    <lineage>
        <taxon>Bacteria</taxon>
        <taxon>Pseudomonadati</taxon>
        <taxon>Planctomycetota</taxon>
        <taxon>Planctomycetia</taxon>
        <taxon>Planctomycetales</taxon>
        <taxon>Planctomycetaceae</taxon>
        <taxon>Planctopirus</taxon>
    </lineage>
</organism>
<name>D5SVN7_PLAL2</name>
<keyword evidence="3" id="KW-1185">Reference proteome</keyword>
<dbReference type="EMBL" id="CP001744">
    <property type="protein sequence ID" value="ADG69397.1"/>
    <property type="molecule type" value="Genomic_DNA"/>
</dbReference>
<dbReference type="eggNOG" id="COG1413">
    <property type="taxonomic scope" value="Bacteria"/>
</dbReference>
<gene>
    <name evidence="2" type="ordered locus">Plim_3584</name>
</gene>
<feature type="compositionally biased region" description="Polar residues" evidence="1">
    <location>
        <begin position="85"/>
        <end position="104"/>
    </location>
</feature>
<feature type="region of interest" description="Disordered" evidence="1">
    <location>
        <begin position="84"/>
        <end position="104"/>
    </location>
</feature>